<comment type="caution">
    <text evidence="1">The sequence shown here is derived from an EMBL/GenBank/DDBJ whole genome shotgun (WGS) entry which is preliminary data.</text>
</comment>
<name>A0A7X6KY41_9CELL</name>
<dbReference type="RefSeq" id="WP_168631465.1">
    <property type="nucleotide sequence ID" value="NZ_BONL01000036.1"/>
</dbReference>
<dbReference type="Proteomes" id="UP000581206">
    <property type="component" value="Unassembled WGS sequence"/>
</dbReference>
<gene>
    <name evidence="1" type="ORF">HGA03_16810</name>
</gene>
<sequence>MPTTAAFTDTASAQFQVRGAHWATSVCVIQSNEARPDAVFTIGASAPLGQVGWTTILNKTAATTPAQLAGCDVVMIAGEAWGVKPASRDLALAWMASGGSVLSTGNDTGVSNYPLPELIGATGEAFPLYPYGGSVPTSAAARQAISPAYPSWTPGAAGTYELDTGARPITAVAAGAVCVGTVAGHAEFCAAVARTNSAGGRWVHLHTKIGSLQMRGDVPAADAALAWLAIGRD</sequence>
<keyword evidence="2" id="KW-1185">Reference proteome</keyword>
<proteinExistence type="predicted"/>
<dbReference type="EMBL" id="JAAXOX010000014">
    <property type="protein sequence ID" value="NKY24330.1"/>
    <property type="molecule type" value="Genomic_DNA"/>
</dbReference>
<evidence type="ECO:0000313" key="1">
    <source>
        <dbReference type="EMBL" id="NKY24330.1"/>
    </source>
</evidence>
<reference evidence="1 2" key="1">
    <citation type="submission" date="2020-04" db="EMBL/GenBank/DDBJ databases">
        <title>MicrobeNet Type strains.</title>
        <authorList>
            <person name="Nicholson A.C."/>
        </authorList>
    </citation>
    <scope>NUCLEOTIDE SEQUENCE [LARGE SCALE GENOMIC DNA]</scope>
    <source>
        <strain evidence="1 2">ATCC BAA-788</strain>
    </source>
</reference>
<organism evidence="1 2">
    <name type="scientific">Cellulomonas denverensis</name>
    <dbReference type="NCBI Taxonomy" id="264297"/>
    <lineage>
        <taxon>Bacteria</taxon>
        <taxon>Bacillati</taxon>
        <taxon>Actinomycetota</taxon>
        <taxon>Actinomycetes</taxon>
        <taxon>Micrococcales</taxon>
        <taxon>Cellulomonadaceae</taxon>
        <taxon>Cellulomonas</taxon>
    </lineage>
</organism>
<dbReference type="AlphaFoldDB" id="A0A7X6KY41"/>
<accession>A0A7X6KY41</accession>
<evidence type="ECO:0000313" key="2">
    <source>
        <dbReference type="Proteomes" id="UP000581206"/>
    </source>
</evidence>
<protein>
    <submittedName>
        <fullName evidence="1">Uncharacterized protein</fullName>
    </submittedName>
</protein>